<gene>
    <name evidence="1" type="ORF">FXF49_01625</name>
</gene>
<sequence>MVLQRLKRTQYLKSDMKTCWNFFSDPKKLAEITPEWLGFRVVSDLPEKMYSGLIIEYKITPLAFLETSWVTEITHISEPFFFVDEQRLGPCKFWHHKHFFEKSGGGVIMTDEVHYSLPFGIIGDILNRFVIRKKLDNIFNYRFETLKKLF</sequence>
<accession>A0A5D0MNI2</accession>
<name>A0A5D0MNI2_FLESI</name>
<proteinExistence type="predicted"/>
<evidence type="ECO:0000313" key="2">
    <source>
        <dbReference type="Proteomes" id="UP000323337"/>
    </source>
</evidence>
<comment type="caution">
    <text evidence="1">The sequence shown here is derived from an EMBL/GenBank/DDBJ whole genome shotgun (WGS) entry which is preliminary data.</text>
</comment>
<dbReference type="SUPFAM" id="SSF55961">
    <property type="entry name" value="Bet v1-like"/>
    <property type="match status" value="1"/>
</dbReference>
<dbReference type="AlphaFoldDB" id="A0A5D0MNI2"/>
<reference evidence="1 2" key="1">
    <citation type="submission" date="2019-08" db="EMBL/GenBank/DDBJ databases">
        <title>Genomic characterization of a novel candidate phylum (ARYD3) from a high temperature, high salinity tertiary oil reservoir in north central Oklahoma, USA.</title>
        <authorList>
            <person name="Youssef N.H."/>
            <person name="Yadav A."/>
            <person name="Elshahed M.S."/>
        </authorList>
    </citation>
    <scope>NUCLEOTIDE SEQUENCE [LARGE SCALE GENOMIC DNA]</scope>
    <source>
        <strain evidence="1">ARYD1</strain>
    </source>
</reference>
<dbReference type="Gene3D" id="3.30.530.20">
    <property type="match status" value="1"/>
</dbReference>
<evidence type="ECO:0000313" key="1">
    <source>
        <dbReference type="EMBL" id="TYB35227.1"/>
    </source>
</evidence>
<dbReference type="Proteomes" id="UP000323337">
    <property type="component" value="Unassembled WGS sequence"/>
</dbReference>
<organism evidence="1 2">
    <name type="scientific">Flexistipes sinusarabici</name>
    <dbReference type="NCBI Taxonomy" id="2352"/>
    <lineage>
        <taxon>Bacteria</taxon>
        <taxon>Pseudomonadati</taxon>
        <taxon>Deferribacterota</taxon>
        <taxon>Deferribacteres</taxon>
        <taxon>Deferribacterales</taxon>
        <taxon>Flexistipitaceae</taxon>
        <taxon>Flexistipes</taxon>
    </lineage>
</organism>
<dbReference type="EMBL" id="VSIV01000045">
    <property type="protein sequence ID" value="TYB35227.1"/>
    <property type="molecule type" value="Genomic_DNA"/>
</dbReference>
<dbReference type="CDD" id="cd07820">
    <property type="entry name" value="SRPBCC_3"/>
    <property type="match status" value="1"/>
</dbReference>
<dbReference type="InterPro" id="IPR023393">
    <property type="entry name" value="START-like_dom_sf"/>
</dbReference>
<dbReference type="RefSeq" id="WP_303700171.1">
    <property type="nucleotide sequence ID" value="NZ_VSIV01000045.1"/>
</dbReference>
<protein>
    <submittedName>
        <fullName evidence="1">SRPBCC family protein</fullName>
    </submittedName>
</protein>